<dbReference type="InterPro" id="IPR001544">
    <property type="entry name" value="Aminotrans_IV"/>
</dbReference>
<dbReference type="InterPro" id="IPR043132">
    <property type="entry name" value="BCAT-like_C"/>
</dbReference>
<dbReference type="Proteomes" id="UP000514509">
    <property type="component" value="Chromosome"/>
</dbReference>
<comment type="catalytic activity">
    <reaction evidence="8">
        <text>L-leucine + 2-oxoglutarate = 4-methyl-2-oxopentanoate + L-glutamate</text>
        <dbReference type="Rhea" id="RHEA:18321"/>
        <dbReference type="ChEBI" id="CHEBI:16810"/>
        <dbReference type="ChEBI" id="CHEBI:17865"/>
        <dbReference type="ChEBI" id="CHEBI:29985"/>
        <dbReference type="ChEBI" id="CHEBI:57427"/>
        <dbReference type="EC" id="2.6.1.42"/>
    </reaction>
</comment>
<dbReference type="PANTHER" id="PTHR42743">
    <property type="entry name" value="AMINO-ACID AMINOTRANSFERASE"/>
    <property type="match status" value="1"/>
</dbReference>
<evidence type="ECO:0000256" key="7">
    <source>
        <dbReference type="ARBA" id="ARBA00048798"/>
    </source>
</evidence>
<keyword evidence="9" id="KW-0808">Transferase</keyword>
<protein>
    <recommendedName>
        <fullName evidence="5">branched-chain-amino-acid transaminase</fullName>
        <ecNumber evidence="5">2.6.1.42</ecNumber>
    </recommendedName>
</protein>
<dbReference type="Gene3D" id="3.20.10.10">
    <property type="entry name" value="D-amino Acid Aminotransferase, subunit A, domain 2"/>
    <property type="match status" value="1"/>
</dbReference>
<keyword evidence="9" id="KW-0032">Aminotransferase</keyword>
<comment type="similarity">
    <text evidence="4">Belongs to the class-IV pyridoxal-phosphate-dependent aminotransferase family.</text>
</comment>
<evidence type="ECO:0000256" key="3">
    <source>
        <dbReference type="ARBA" id="ARBA00005072"/>
    </source>
</evidence>
<dbReference type="InterPro" id="IPR036038">
    <property type="entry name" value="Aminotransferase-like"/>
</dbReference>
<dbReference type="Pfam" id="PF01063">
    <property type="entry name" value="Aminotran_4"/>
    <property type="match status" value="1"/>
</dbReference>
<dbReference type="PANTHER" id="PTHR42743:SF11">
    <property type="entry name" value="AMINODEOXYCHORISMATE LYASE"/>
    <property type="match status" value="1"/>
</dbReference>
<comment type="catalytic activity">
    <reaction evidence="6">
        <text>L-valine + 2-oxoglutarate = 3-methyl-2-oxobutanoate + L-glutamate</text>
        <dbReference type="Rhea" id="RHEA:24813"/>
        <dbReference type="ChEBI" id="CHEBI:11851"/>
        <dbReference type="ChEBI" id="CHEBI:16810"/>
        <dbReference type="ChEBI" id="CHEBI:29985"/>
        <dbReference type="ChEBI" id="CHEBI:57762"/>
        <dbReference type="EC" id="2.6.1.42"/>
    </reaction>
</comment>
<organism evidence="9 10">
    <name type="scientific">Adhaeribacter radiodurans</name>
    <dbReference type="NCBI Taxonomy" id="2745197"/>
    <lineage>
        <taxon>Bacteria</taxon>
        <taxon>Pseudomonadati</taxon>
        <taxon>Bacteroidota</taxon>
        <taxon>Cytophagia</taxon>
        <taxon>Cytophagales</taxon>
        <taxon>Hymenobacteraceae</taxon>
        <taxon>Adhaeribacter</taxon>
    </lineage>
</organism>
<dbReference type="AlphaFoldDB" id="A0A7L7L7E6"/>
<name>A0A7L7L7E6_9BACT</name>
<comment type="pathway">
    <text evidence="1">Amino-acid biosynthesis; L-isoleucine biosynthesis; L-isoleucine from 2-oxobutanoate: step 4/4.</text>
</comment>
<comment type="pathway">
    <text evidence="3">Amino-acid biosynthesis; L-leucine biosynthesis; L-leucine from 3-methyl-2-oxobutanoate: step 4/4.</text>
</comment>
<sequence>MYLLHNFKLISEENFSLSYTNRAFQYNDGLFETIILDNGRIRFLADHLERTRKALQVLQIQVPAELQNQALLESYIQELAKQNQLQQRARIKLHVWRTPDGLFTPEQNTAETLITLQPQASFPSVIASADFATTVQNAYSPLSFFKGPYAVNYVLASLEKKQKQLDELILLNNQGFISETLVANIFWVKEAVLYTPSLPSGCIAGIIRKNILRLAAIENLKVEEGIFSKLDLMSAETVFTSNVTGLRLIQFIGQKEFSIHQPVLDQLNALLFTK</sequence>
<evidence type="ECO:0000313" key="9">
    <source>
        <dbReference type="EMBL" id="QMU28730.1"/>
    </source>
</evidence>
<gene>
    <name evidence="9" type="ORF">HUW48_12105</name>
</gene>
<accession>A0A7L7L7E6</accession>
<evidence type="ECO:0000256" key="2">
    <source>
        <dbReference type="ARBA" id="ARBA00004931"/>
    </source>
</evidence>
<evidence type="ECO:0000256" key="8">
    <source>
        <dbReference type="ARBA" id="ARBA00049229"/>
    </source>
</evidence>
<keyword evidence="10" id="KW-1185">Reference proteome</keyword>
<comment type="catalytic activity">
    <reaction evidence="7">
        <text>L-isoleucine + 2-oxoglutarate = (S)-3-methyl-2-oxopentanoate + L-glutamate</text>
        <dbReference type="Rhea" id="RHEA:24801"/>
        <dbReference type="ChEBI" id="CHEBI:16810"/>
        <dbReference type="ChEBI" id="CHEBI:29985"/>
        <dbReference type="ChEBI" id="CHEBI:35146"/>
        <dbReference type="ChEBI" id="CHEBI:58045"/>
        <dbReference type="EC" id="2.6.1.42"/>
    </reaction>
</comment>
<evidence type="ECO:0000256" key="5">
    <source>
        <dbReference type="ARBA" id="ARBA00013053"/>
    </source>
</evidence>
<dbReference type="SUPFAM" id="SSF56752">
    <property type="entry name" value="D-aminoacid aminotransferase-like PLP-dependent enzymes"/>
    <property type="match status" value="1"/>
</dbReference>
<dbReference type="RefSeq" id="WP_182415914.1">
    <property type="nucleotide sequence ID" value="NZ_CP055153.1"/>
</dbReference>
<reference evidence="9 10" key="1">
    <citation type="submission" date="2020-08" db="EMBL/GenBank/DDBJ databases">
        <title>Adhaeribacter dokdonensis sp. nov., isolated from the rhizosphere of Elymus tsukushiensis, a plant native to the Dokdo Islands, Republic of Korea.</title>
        <authorList>
            <person name="Ghim S.Y."/>
        </authorList>
    </citation>
    <scope>NUCLEOTIDE SEQUENCE [LARGE SCALE GENOMIC DNA]</scope>
    <source>
        <strain evidence="9 10">KUDC8001</strain>
    </source>
</reference>
<evidence type="ECO:0000256" key="6">
    <source>
        <dbReference type="ARBA" id="ARBA00048212"/>
    </source>
</evidence>
<dbReference type="GO" id="GO:0004084">
    <property type="term" value="F:branched-chain-amino-acid transaminase activity"/>
    <property type="evidence" value="ECO:0007669"/>
    <property type="project" value="UniProtKB-EC"/>
</dbReference>
<dbReference type="GO" id="GO:0046394">
    <property type="term" value="P:carboxylic acid biosynthetic process"/>
    <property type="evidence" value="ECO:0007669"/>
    <property type="project" value="UniProtKB-ARBA"/>
</dbReference>
<evidence type="ECO:0000313" key="10">
    <source>
        <dbReference type="Proteomes" id="UP000514509"/>
    </source>
</evidence>
<evidence type="ECO:0000256" key="1">
    <source>
        <dbReference type="ARBA" id="ARBA00004824"/>
    </source>
</evidence>
<proteinExistence type="inferred from homology"/>
<dbReference type="InterPro" id="IPR050571">
    <property type="entry name" value="Class-IV_PLP-Dep_Aminotrnsfr"/>
</dbReference>
<comment type="pathway">
    <text evidence="2">Amino-acid biosynthesis; L-valine biosynthesis; L-valine from pyruvate: step 4/4.</text>
</comment>
<dbReference type="KEGG" id="add:HUW48_12105"/>
<dbReference type="EC" id="2.6.1.42" evidence="5"/>
<dbReference type="InterPro" id="IPR043131">
    <property type="entry name" value="BCAT-like_N"/>
</dbReference>
<evidence type="ECO:0000256" key="4">
    <source>
        <dbReference type="ARBA" id="ARBA00009320"/>
    </source>
</evidence>
<dbReference type="EMBL" id="CP055153">
    <property type="protein sequence ID" value="QMU28730.1"/>
    <property type="molecule type" value="Genomic_DNA"/>
</dbReference>
<dbReference type="Gene3D" id="3.30.470.10">
    <property type="match status" value="1"/>
</dbReference>